<feature type="compositionally biased region" description="Acidic residues" evidence="1">
    <location>
        <begin position="404"/>
        <end position="424"/>
    </location>
</feature>
<feature type="region of interest" description="Disordered" evidence="1">
    <location>
        <begin position="597"/>
        <end position="637"/>
    </location>
</feature>
<name>A0A8E2AWW7_9APHY</name>
<organism evidence="2 3">
    <name type="scientific">Obba rivulosa</name>
    <dbReference type="NCBI Taxonomy" id="1052685"/>
    <lineage>
        <taxon>Eukaryota</taxon>
        <taxon>Fungi</taxon>
        <taxon>Dikarya</taxon>
        <taxon>Basidiomycota</taxon>
        <taxon>Agaricomycotina</taxon>
        <taxon>Agaricomycetes</taxon>
        <taxon>Polyporales</taxon>
        <taxon>Gelatoporiaceae</taxon>
        <taxon>Obba</taxon>
    </lineage>
</organism>
<sequence>MAVPDNPSVLRRSKRIRSPPVHYNENLRVKQNPTRSKNVASRRRGASASILNPATPDSDLMDVDTSSDMTRSVAISDRDAPLVAVPAPPATGSRKRPRERDQADRNKVPRTKPVQPTARARRAERQSRIDEAKVRAAALAAKSDLPGPTPAKRRRVEKEPQPASLAQGVDVSGSSTSTSATNASLEFRDDNLVAGESQPPTVHPETWDVWPANETLAPTLGTENLWPVVTDAAEDEAPTPGAAAPVQSAPAAAHDAPAGQPIVEPETEQPLVVQEPASRFTIPDWMLTIPPSPSLLANVIPTQEGTSTVSRFPSLFLPLERKKDKKVFPALRERFARVRVAVAVSHTARKRGMNFIRETVKKEHVLFLVAQFMKKEEEAQIVELEANLTIVTPENFEEEHLGESSEEDSDSDEEPDEAYANEDEMSAHSVPGESILSVTVDLTAREPQTFTPSWAADDLADGFINSPIYAPVDEPVFPSLVPNPVLAAPAPVLTAPVATRPATAFLTPPRSPTPAPFPEAAPVARPPTPRPGSSPAKRTRKRTRARKDPLDTSLGTPPSRTHLNAWLAPPVPRQPFEKWWERPMVPPPVIATDLDITQPQPRRRGASAPACKQSQPRRRGASVPVRTPPPAPAPQQVHGWQPAQAAMQQFAQAQEVRREVRYGTDDTPLSMAMFDPLDSSMQFPPEPAHVEYWNQPMPDPSTTYGLSPFVYTPDHASASGSTSTSGADPSMLAPTSAPVHGFSFTHVNDHVYTPAHAPVTAPGSSATPGSSSAPTPVWHAPALQMPDQVPHVTPNGPPGMMPAFPEQAPPSMRASDEWLDPVLRSPPAPAPTTAPEPAPEGSFAALSAMLDGPQPQAGIPQGMPEVTLSAEELERLTRPDACFFHARFLDCMMCGGVDCVPPWVRPAPMQMQMQMQADAPQATLEHNAPPPPPVPSSFPLSPSSSSSELGQALGDVEMTDMFPFQH</sequence>
<feature type="compositionally biased region" description="Pro residues" evidence="1">
    <location>
        <begin position="824"/>
        <end position="838"/>
    </location>
</feature>
<feature type="compositionally biased region" description="Basic and acidic residues" evidence="1">
    <location>
        <begin position="98"/>
        <end position="107"/>
    </location>
</feature>
<keyword evidence="3" id="KW-1185">Reference proteome</keyword>
<feature type="region of interest" description="Disordered" evidence="1">
    <location>
        <begin position="755"/>
        <end position="777"/>
    </location>
</feature>
<reference evidence="2 3" key="1">
    <citation type="submission" date="2016-07" db="EMBL/GenBank/DDBJ databases">
        <title>Draft genome of the white-rot fungus Obba rivulosa 3A-2.</title>
        <authorList>
            <consortium name="DOE Joint Genome Institute"/>
            <person name="Miettinen O."/>
            <person name="Riley R."/>
            <person name="Acob R."/>
            <person name="Barry K."/>
            <person name="Cullen D."/>
            <person name="De Vries R."/>
            <person name="Hainaut M."/>
            <person name="Hatakka A."/>
            <person name="Henrissat B."/>
            <person name="Hilden K."/>
            <person name="Kuo R."/>
            <person name="Labutti K."/>
            <person name="Lipzen A."/>
            <person name="Makela M.R."/>
            <person name="Sandor L."/>
            <person name="Spatafora J.W."/>
            <person name="Grigoriev I.V."/>
            <person name="Hibbett D.S."/>
        </authorList>
    </citation>
    <scope>NUCLEOTIDE SEQUENCE [LARGE SCALE GENOMIC DNA]</scope>
    <source>
        <strain evidence="2 3">3A-2</strain>
    </source>
</reference>
<gene>
    <name evidence="2" type="ORF">OBBRIDRAFT_835669</name>
</gene>
<feature type="compositionally biased region" description="Low complexity" evidence="1">
    <location>
        <begin position="760"/>
        <end position="776"/>
    </location>
</feature>
<feature type="region of interest" description="Disordered" evidence="1">
    <location>
        <begin position="912"/>
        <end position="955"/>
    </location>
</feature>
<evidence type="ECO:0000256" key="1">
    <source>
        <dbReference type="SAM" id="MobiDB-lite"/>
    </source>
</evidence>
<feature type="compositionally biased region" description="Low complexity" evidence="1">
    <location>
        <begin position="240"/>
        <end position="258"/>
    </location>
</feature>
<evidence type="ECO:0000313" key="3">
    <source>
        <dbReference type="Proteomes" id="UP000250043"/>
    </source>
</evidence>
<feature type="region of interest" description="Disordered" evidence="1">
    <location>
        <begin position="393"/>
        <end position="432"/>
    </location>
</feature>
<feature type="region of interest" description="Disordered" evidence="1">
    <location>
        <begin position="1"/>
        <end position="183"/>
    </location>
</feature>
<feature type="region of interest" description="Disordered" evidence="1">
    <location>
        <begin position="820"/>
        <end position="840"/>
    </location>
</feature>
<feature type="compositionally biased region" description="Polar residues" evidence="1">
    <location>
        <begin position="553"/>
        <end position="562"/>
    </location>
</feature>
<accession>A0A8E2AWW7</accession>
<feature type="compositionally biased region" description="Pro residues" evidence="1">
    <location>
        <begin position="509"/>
        <end position="532"/>
    </location>
</feature>
<feature type="compositionally biased region" description="Polar residues" evidence="1">
    <location>
        <begin position="29"/>
        <end position="39"/>
    </location>
</feature>
<feature type="region of interest" description="Disordered" evidence="1">
    <location>
        <begin position="234"/>
        <end position="258"/>
    </location>
</feature>
<dbReference type="EMBL" id="KV722423">
    <property type="protein sequence ID" value="OCH89582.1"/>
    <property type="molecule type" value="Genomic_DNA"/>
</dbReference>
<protein>
    <submittedName>
        <fullName evidence="2">Uncharacterized protein</fullName>
    </submittedName>
</protein>
<dbReference type="Proteomes" id="UP000250043">
    <property type="component" value="Unassembled WGS sequence"/>
</dbReference>
<proteinExistence type="predicted"/>
<feature type="compositionally biased region" description="Basic and acidic residues" evidence="1">
    <location>
        <begin position="121"/>
        <end position="134"/>
    </location>
</feature>
<feature type="compositionally biased region" description="Low complexity" evidence="1">
    <location>
        <begin position="912"/>
        <end position="922"/>
    </location>
</feature>
<feature type="region of interest" description="Disordered" evidence="1">
    <location>
        <begin position="503"/>
        <end position="566"/>
    </location>
</feature>
<feature type="compositionally biased region" description="Low complexity" evidence="1">
    <location>
        <begin position="937"/>
        <end position="947"/>
    </location>
</feature>
<dbReference type="AlphaFoldDB" id="A0A8E2AWW7"/>
<evidence type="ECO:0000313" key="2">
    <source>
        <dbReference type="EMBL" id="OCH89582.1"/>
    </source>
</evidence>
<feature type="compositionally biased region" description="Low complexity" evidence="1">
    <location>
        <begin position="172"/>
        <end position="183"/>
    </location>
</feature>
<dbReference type="OrthoDB" id="10692550at2759"/>